<comment type="subcellular location">
    <subcellularLocation>
        <location evidence="1">Mitochondrion</location>
    </subcellularLocation>
</comment>
<keyword evidence="7" id="KW-0687">Ribonucleoprotein</keyword>
<keyword evidence="12" id="KW-1185">Reference proteome</keyword>
<dbReference type="InterPro" id="IPR040054">
    <property type="entry name" value="MRPS18B"/>
</dbReference>
<keyword evidence="5" id="KW-0689">Ribosomal protein</keyword>
<evidence type="ECO:0000313" key="12">
    <source>
        <dbReference type="Proteomes" id="UP000597762"/>
    </source>
</evidence>
<evidence type="ECO:0000256" key="6">
    <source>
        <dbReference type="ARBA" id="ARBA00023128"/>
    </source>
</evidence>
<name>A0A812AX44_ACAPH</name>
<sequence>MASFMRCYGSFRSVVGGLLQTNNKFPSLAQKLSTSQIKCQQELPEEDTPEETTTKTSQRINIVSPETSIRYMNSEAYKLAYGDKLVWELYRRNFKGQYPPPTRKTCIRAGQISTGNPCPICRDEYLVLHHTNIKLLEQFISPYSEEILPSIKTGICKKQYKKLLVEVAIARDYGFLEETVPFRKYTRSDHE</sequence>
<dbReference type="Proteomes" id="UP000597762">
    <property type="component" value="Unassembled WGS sequence"/>
</dbReference>
<dbReference type="PANTHER" id="PTHR13329">
    <property type="entry name" value="MITOCHONDRIAL RIBOSOMAL PROTEIN S18B"/>
    <property type="match status" value="1"/>
</dbReference>
<dbReference type="GO" id="GO:0005840">
    <property type="term" value="C:ribosome"/>
    <property type="evidence" value="ECO:0007669"/>
    <property type="project" value="UniProtKB-KW"/>
</dbReference>
<accession>A0A812AX44</accession>
<keyword evidence="3" id="KW-0597">Phosphoprotein</keyword>
<evidence type="ECO:0000256" key="7">
    <source>
        <dbReference type="ARBA" id="ARBA00023274"/>
    </source>
</evidence>
<evidence type="ECO:0000256" key="10">
    <source>
        <dbReference type="ARBA" id="ARBA00035515"/>
    </source>
</evidence>
<dbReference type="PANTHER" id="PTHR13329:SF2">
    <property type="entry name" value="SMALL RIBOSOMAL SUBUNIT PROTEIN MS40"/>
    <property type="match status" value="1"/>
</dbReference>
<reference evidence="11" key="1">
    <citation type="submission" date="2021-01" db="EMBL/GenBank/DDBJ databases">
        <authorList>
            <person name="Li R."/>
            <person name="Bekaert M."/>
        </authorList>
    </citation>
    <scope>NUCLEOTIDE SEQUENCE</scope>
    <source>
        <strain evidence="11">Farmed</strain>
    </source>
</reference>
<evidence type="ECO:0000256" key="9">
    <source>
        <dbReference type="ARBA" id="ARBA00035130"/>
    </source>
</evidence>
<dbReference type="Pfam" id="PF01084">
    <property type="entry name" value="Ribosomal_S18"/>
    <property type="match status" value="1"/>
</dbReference>
<dbReference type="OrthoDB" id="21463at2759"/>
<dbReference type="InterPro" id="IPR036870">
    <property type="entry name" value="Ribosomal_bS18_sf"/>
</dbReference>
<evidence type="ECO:0000256" key="4">
    <source>
        <dbReference type="ARBA" id="ARBA00022946"/>
    </source>
</evidence>
<evidence type="ECO:0000256" key="3">
    <source>
        <dbReference type="ARBA" id="ARBA00022553"/>
    </source>
</evidence>
<comment type="similarity">
    <text evidence="2">Belongs to the bacterial ribosomal protein bS18 family. Mitochondrion-specific ribosomal protein mS40 subfamily.</text>
</comment>
<proteinExistence type="inferred from homology"/>
<evidence type="ECO:0000256" key="1">
    <source>
        <dbReference type="ARBA" id="ARBA00004173"/>
    </source>
</evidence>
<dbReference type="EMBL" id="CAHIKZ030000232">
    <property type="protein sequence ID" value="CAE1162202.1"/>
    <property type="molecule type" value="Genomic_DNA"/>
</dbReference>
<dbReference type="GO" id="GO:0003735">
    <property type="term" value="F:structural constituent of ribosome"/>
    <property type="evidence" value="ECO:0007669"/>
    <property type="project" value="InterPro"/>
</dbReference>
<dbReference type="SUPFAM" id="SSF46911">
    <property type="entry name" value="Ribosomal protein S18"/>
    <property type="match status" value="1"/>
</dbReference>
<evidence type="ECO:0000256" key="2">
    <source>
        <dbReference type="ARBA" id="ARBA00006136"/>
    </source>
</evidence>
<dbReference type="GO" id="GO:0005739">
    <property type="term" value="C:mitochondrion"/>
    <property type="evidence" value="ECO:0007669"/>
    <property type="project" value="UniProtKB-SubCell"/>
</dbReference>
<comment type="caution">
    <text evidence="11">The sequence shown here is derived from an EMBL/GenBank/DDBJ whole genome shotgun (WGS) entry which is preliminary data.</text>
</comment>
<evidence type="ECO:0000256" key="5">
    <source>
        <dbReference type="ARBA" id="ARBA00022980"/>
    </source>
</evidence>
<dbReference type="Gene3D" id="4.10.640.10">
    <property type="entry name" value="Ribosomal protein S18"/>
    <property type="match status" value="1"/>
</dbReference>
<dbReference type="InterPro" id="IPR001648">
    <property type="entry name" value="Ribosomal_bS18"/>
</dbReference>
<keyword evidence="6" id="KW-0496">Mitochondrion</keyword>
<dbReference type="GO" id="GO:0032543">
    <property type="term" value="P:mitochondrial translation"/>
    <property type="evidence" value="ECO:0007669"/>
    <property type="project" value="InterPro"/>
</dbReference>
<protein>
    <recommendedName>
        <fullName evidence="9">Small ribosomal subunit protein mS40</fullName>
    </recommendedName>
    <alternativeName>
        <fullName evidence="8">28S ribosomal protein S18-2, mitochondrial</fullName>
    </alternativeName>
    <alternativeName>
        <fullName evidence="10">28S ribosomal protein S18b, mitochondrial</fullName>
    </alternativeName>
</protein>
<gene>
    <name evidence="11" type="ORF">SPHA_7197</name>
</gene>
<dbReference type="AlphaFoldDB" id="A0A812AX44"/>
<keyword evidence="4" id="KW-0809">Transit peptide</keyword>
<organism evidence="11 12">
    <name type="scientific">Acanthosepion pharaonis</name>
    <name type="common">Pharaoh cuttlefish</name>
    <name type="synonym">Sepia pharaonis</name>
    <dbReference type="NCBI Taxonomy" id="158019"/>
    <lineage>
        <taxon>Eukaryota</taxon>
        <taxon>Metazoa</taxon>
        <taxon>Spiralia</taxon>
        <taxon>Lophotrochozoa</taxon>
        <taxon>Mollusca</taxon>
        <taxon>Cephalopoda</taxon>
        <taxon>Coleoidea</taxon>
        <taxon>Decapodiformes</taxon>
        <taxon>Sepiida</taxon>
        <taxon>Sepiina</taxon>
        <taxon>Sepiidae</taxon>
        <taxon>Acanthosepion</taxon>
    </lineage>
</organism>
<evidence type="ECO:0000313" key="11">
    <source>
        <dbReference type="EMBL" id="CAE1162202.1"/>
    </source>
</evidence>
<dbReference type="GO" id="GO:1990904">
    <property type="term" value="C:ribonucleoprotein complex"/>
    <property type="evidence" value="ECO:0007669"/>
    <property type="project" value="UniProtKB-KW"/>
</dbReference>
<evidence type="ECO:0000256" key="8">
    <source>
        <dbReference type="ARBA" id="ARBA00032055"/>
    </source>
</evidence>